<organism evidence="3 4">
    <name type="scientific">Pseudalkalibacillus berkeleyi</name>
    <dbReference type="NCBI Taxonomy" id="1069813"/>
    <lineage>
        <taxon>Bacteria</taxon>
        <taxon>Bacillati</taxon>
        <taxon>Bacillota</taxon>
        <taxon>Bacilli</taxon>
        <taxon>Bacillales</taxon>
        <taxon>Fictibacillaceae</taxon>
        <taxon>Pseudalkalibacillus</taxon>
    </lineage>
</organism>
<reference evidence="3 4" key="1">
    <citation type="submission" date="2022-01" db="EMBL/GenBank/DDBJ databases">
        <title>Alkalihalobacillus sp. EGI L200015, a novel bacterium isolated from a salt lake sediment.</title>
        <authorList>
            <person name="Gao L."/>
            <person name="Fang B.-Z."/>
            <person name="Li W.-J."/>
        </authorList>
    </citation>
    <scope>NUCLEOTIDE SEQUENCE [LARGE SCALE GENOMIC DNA]</scope>
    <source>
        <strain evidence="3 4">KCTC 12718</strain>
    </source>
</reference>
<name>A0ABS9H030_9BACL</name>
<protein>
    <submittedName>
        <fullName evidence="3">Acyl-CoA thioesterase</fullName>
    </submittedName>
</protein>
<evidence type="ECO:0000313" key="3">
    <source>
        <dbReference type="EMBL" id="MCF6137249.1"/>
    </source>
</evidence>
<dbReference type="PIRSF" id="PIRSF003230">
    <property type="entry name" value="YbgC"/>
    <property type="match status" value="1"/>
</dbReference>
<dbReference type="CDD" id="cd00586">
    <property type="entry name" value="4HBT"/>
    <property type="match status" value="1"/>
</dbReference>
<evidence type="ECO:0000256" key="2">
    <source>
        <dbReference type="ARBA" id="ARBA00022801"/>
    </source>
</evidence>
<keyword evidence="2" id="KW-0378">Hydrolase</keyword>
<accession>A0ABS9H030</accession>
<evidence type="ECO:0000256" key="1">
    <source>
        <dbReference type="ARBA" id="ARBA00005953"/>
    </source>
</evidence>
<dbReference type="Proteomes" id="UP001649381">
    <property type="component" value="Unassembled WGS sequence"/>
</dbReference>
<dbReference type="Gene3D" id="3.10.129.10">
    <property type="entry name" value="Hotdog Thioesterase"/>
    <property type="match status" value="1"/>
</dbReference>
<gene>
    <name evidence="3" type="ORF">L2716_05850</name>
</gene>
<proteinExistence type="inferred from homology"/>
<dbReference type="PANTHER" id="PTHR31793:SF27">
    <property type="entry name" value="NOVEL THIOESTERASE SUPERFAMILY DOMAIN AND SAPOSIN A-TYPE DOMAIN CONTAINING PROTEIN (0610012H03RIK)"/>
    <property type="match status" value="1"/>
</dbReference>
<comment type="similarity">
    <text evidence="1">Belongs to the 4-hydroxybenzoyl-CoA thioesterase family.</text>
</comment>
<dbReference type="PANTHER" id="PTHR31793">
    <property type="entry name" value="4-HYDROXYBENZOYL-COA THIOESTERASE FAMILY MEMBER"/>
    <property type="match status" value="1"/>
</dbReference>
<dbReference type="InterPro" id="IPR029069">
    <property type="entry name" value="HotDog_dom_sf"/>
</dbReference>
<comment type="caution">
    <text evidence="3">The sequence shown here is derived from an EMBL/GenBank/DDBJ whole genome shotgun (WGS) entry which is preliminary data.</text>
</comment>
<keyword evidence="4" id="KW-1185">Reference proteome</keyword>
<dbReference type="InterPro" id="IPR050563">
    <property type="entry name" value="4-hydroxybenzoyl-CoA_TE"/>
</dbReference>
<dbReference type="EMBL" id="JAKIJS010000001">
    <property type="protein sequence ID" value="MCF6137249.1"/>
    <property type="molecule type" value="Genomic_DNA"/>
</dbReference>
<sequence length="140" mass="16552">MRVTQTEVEVRYAETDQMGVVHHANYLVWFELGRTQFIKALGFDYARMEEDGILAPVTDFEISYKKPFRYGEKARIETWLDEYSGLRAIYGYVIYNERDERCVTGRSTHVLVDKETFKPLIMKKVLPNWHKAYMNALNND</sequence>
<dbReference type="SUPFAM" id="SSF54637">
    <property type="entry name" value="Thioesterase/thiol ester dehydrase-isomerase"/>
    <property type="match status" value="1"/>
</dbReference>
<dbReference type="NCBIfam" id="TIGR00051">
    <property type="entry name" value="YbgC/FadM family acyl-CoA thioesterase"/>
    <property type="match status" value="1"/>
</dbReference>
<dbReference type="RefSeq" id="WP_236332682.1">
    <property type="nucleotide sequence ID" value="NZ_JAKIJS010000001.1"/>
</dbReference>
<dbReference type="InterPro" id="IPR006684">
    <property type="entry name" value="YbgC/YbaW"/>
</dbReference>
<evidence type="ECO:0000313" key="4">
    <source>
        <dbReference type="Proteomes" id="UP001649381"/>
    </source>
</evidence>
<dbReference type="Pfam" id="PF13279">
    <property type="entry name" value="4HBT_2"/>
    <property type="match status" value="1"/>
</dbReference>